<comment type="caution">
    <text evidence="2">The sequence shown here is derived from an EMBL/GenBank/DDBJ whole genome shotgun (WGS) entry which is preliminary data.</text>
</comment>
<protein>
    <submittedName>
        <fullName evidence="2">Uncharacterized protein</fullName>
    </submittedName>
</protein>
<dbReference type="AlphaFoldDB" id="A0A6A2Z4V4"/>
<sequence>MASCPQNSILYNGSHCACQVGRFLNVSAYNCITYDPSSAIKTDSGVDYYAISFPKTFISFDSIENQTKSQAVFLEATLVILGGGLVAWMFALLQDIGWNDMEFNMTIVSSMSCSNLQRPTILLTGSFGFIGDKILVSYIARMVTFFSLSAKPGCGPLMLPSVHGNGPLRGGGTSRKQRQLTNTGLIFASISAVKRPSNAIYLDLLWTGRNIASVQIMELPSSIKHFLLVTISFSHFLR</sequence>
<evidence type="ECO:0000256" key="1">
    <source>
        <dbReference type="SAM" id="Phobius"/>
    </source>
</evidence>
<proteinExistence type="predicted"/>
<keyword evidence="1" id="KW-0472">Membrane</keyword>
<keyword evidence="1" id="KW-1133">Transmembrane helix</keyword>
<dbReference type="PANTHER" id="PTHR37254">
    <property type="entry name" value="OS01G0100500 PROTEIN"/>
    <property type="match status" value="1"/>
</dbReference>
<keyword evidence="3" id="KW-1185">Reference proteome</keyword>
<evidence type="ECO:0000313" key="3">
    <source>
        <dbReference type="Proteomes" id="UP000436088"/>
    </source>
</evidence>
<gene>
    <name evidence="2" type="ORF">F3Y22_tig00111067pilonHSYRG00043</name>
</gene>
<accession>A0A6A2Z4V4</accession>
<evidence type="ECO:0000313" key="2">
    <source>
        <dbReference type="EMBL" id="KAE8686400.1"/>
    </source>
</evidence>
<organism evidence="2 3">
    <name type="scientific">Hibiscus syriacus</name>
    <name type="common">Rose of Sharon</name>
    <dbReference type="NCBI Taxonomy" id="106335"/>
    <lineage>
        <taxon>Eukaryota</taxon>
        <taxon>Viridiplantae</taxon>
        <taxon>Streptophyta</taxon>
        <taxon>Embryophyta</taxon>
        <taxon>Tracheophyta</taxon>
        <taxon>Spermatophyta</taxon>
        <taxon>Magnoliopsida</taxon>
        <taxon>eudicotyledons</taxon>
        <taxon>Gunneridae</taxon>
        <taxon>Pentapetalae</taxon>
        <taxon>rosids</taxon>
        <taxon>malvids</taxon>
        <taxon>Malvales</taxon>
        <taxon>Malvaceae</taxon>
        <taxon>Malvoideae</taxon>
        <taxon>Hibiscus</taxon>
    </lineage>
</organism>
<reference evidence="2" key="1">
    <citation type="submission" date="2019-09" db="EMBL/GenBank/DDBJ databases">
        <title>Draft genome information of white flower Hibiscus syriacus.</title>
        <authorList>
            <person name="Kim Y.-M."/>
        </authorList>
    </citation>
    <scope>NUCLEOTIDE SEQUENCE [LARGE SCALE GENOMIC DNA]</scope>
    <source>
        <strain evidence="2">YM2019G1</strain>
    </source>
</reference>
<dbReference type="EMBL" id="VEPZ02001218">
    <property type="protein sequence ID" value="KAE8686400.1"/>
    <property type="molecule type" value="Genomic_DNA"/>
</dbReference>
<feature type="transmembrane region" description="Helical" evidence="1">
    <location>
        <begin position="72"/>
        <end position="93"/>
    </location>
</feature>
<dbReference type="PANTHER" id="PTHR37254:SF1">
    <property type="entry name" value="OS01G0100500 PROTEIN"/>
    <property type="match status" value="1"/>
</dbReference>
<name>A0A6A2Z4V4_HIBSY</name>
<dbReference type="Proteomes" id="UP000436088">
    <property type="component" value="Unassembled WGS sequence"/>
</dbReference>
<keyword evidence="1" id="KW-0812">Transmembrane</keyword>